<organism evidence="18">
    <name type="scientific">uncultured Rubrobacteraceae bacterium</name>
    <dbReference type="NCBI Taxonomy" id="349277"/>
    <lineage>
        <taxon>Bacteria</taxon>
        <taxon>Bacillati</taxon>
        <taxon>Actinomycetota</taxon>
        <taxon>Rubrobacteria</taxon>
        <taxon>Rubrobacterales</taxon>
        <taxon>Rubrobacteraceae</taxon>
        <taxon>environmental samples</taxon>
    </lineage>
</organism>
<feature type="binding site" evidence="13">
    <location>
        <position position="617"/>
    </location>
    <ligand>
        <name>substrate</name>
    </ligand>
</feature>
<dbReference type="NCBIfam" id="TIGR01828">
    <property type="entry name" value="pyru_phos_dikin"/>
    <property type="match status" value="1"/>
</dbReference>
<dbReference type="InterPro" id="IPR000121">
    <property type="entry name" value="PEP_util_C"/>
</dbReference>
<dbReference type="InterPro" id="IPR015813">
    <property type="entry name" value="Pyrv/PenolPyrv_kinase-like_dom"/>
</dbReference>
<dbReference type="InterPro" id="IPR040442">
    <property type="entry name" value="Pyrv_kinase-like_dom_sf"/>
</dbReference>
<evidence type="ECO:0000256" key="3">
    <source>
        <dbReference type="ARBA" id="ARBA00011994"/>
    </source>
</evidence>
<evidence type="ECO:0000256" key="6">
    <source>
        <dbReference type="ARBA" id="ARBA00022723"/>
    </source>
</evidence>
<feature type="domain" description="PEP-utilising enzyme C-terminal" evidence="17">
    <location>
        <begin position="517"/>
        <end position="873"/>
    </location>
</feature>
<evidence type="ECO:0000256" key="9">
    <source>
        <dbReference type="ARBA" id="ARBA00022840"/>
    </source>
</evidence>
<dbReference type="AlphaFoldDB" id="A0A6J4NPP8"/>
<dbReference type="Gene3D" id="3.30.1490.20">
    <property type="entry name" value="ATP-grasp fold, A domain"/>
    <property type="match status" value="1"/>
</dbReference>
<dbReference type="GO" id="GO:0005524">
    <property type="term" value="F:ATP binding"/>
    <property type="evidence" value="ECO:0007669"/>
    <property type="project" value="UniProtKB-UniRule"/>
</dbReference>
<feature type="domain" description="Pyruvate phosphate dikinase AMP/ATP-binding" evidence="16">
    <location>
        <begin position="65"/>
        <end position="291"/>
    </location>
</feature>
<dbReference type="Gene3D" id="3.30.470.20">
    <property type="entry name" value="ATP-grasp fold, B domain"/>
    <property type="match status" value="1"/>
</dbReference>
<evidence type="ECO:0000259" key="17">
    <source>
        <dbReference type="Pfam" id="PF02896"/>
    </source>
</evidence>
<dbReference type="InterPro" id="IPR036637">
    <property type="entry name" value="Phosphohistidine_dom_sf"/>
</dbReference>
<evidence type="ECO:0000256" key="12">
    <source>
        <dbReference type="PIRSR" id="PIRSR000853-1"/>
    </source>
</evidence>
<evidence type="ECO:0000256" key="4">
    <source>
        <dbReference type="ARBA" id="ARBA00020138"/>
    </source>
</evidence>
<keyword evidence="5 18" id="KW-0808">Transferase</keyword>
<feature type="binding site" evidence="14">
    <location>
        <position position="747"/>
    </location>
    <ligand>
        <name>Mg(2+)</name>
        <dbReference type="ChEBI" id="CHEBI:18420"/>
    </ligand>
</feature>
<evidence type="ECO:0000256" key="5">
    <source>
        <dbReference type="ARBA" id="ARBA00022679"/>
    </source>
</evidence>
<dbReference type="PANTHER" id="PTHR22931:SF9">
    <property type="entry name" value="PYRUVATE, PHOSPHATE DIKINASE 1, CHLOROPLASTIC"/>
    <property type="match status" value="1"/>
</dbReference>
<dbReference type="Pfam" id="PF00391">
    <property type="entry name" value="PEP-utilizers"/>
    <property type="match status" value="1"/>
</dbReference>
<dbReference type="InterPro" id="IPR002192">
    <property type="entry name" value="PPDK_AMP/ATP-bd"/>
</dbReference>
<dbReference type="SUPFAM" id="SSF56059">
    <property type="entry name" value="Glutathione synthetase ATP-binding domain-like"/>
    <property type="match status" value="1"/>
</dbReference>
<evidence type="ECO:0000256" key="1">
    <source>
        <dbReference type="ARBA" id="ARBA00001946"/>
    </source>
</evidence>
<dbReference type="Pfam" id="PF02896">
    <property type="entry name" value="PEP-utilizers_C"/>
    <property type="match status" value="1"/>
</dbReference>
<dbReference type="GO" id="GO:0016301">
    <property type="term" value="F:kinase activity"/>
    <property type="evidence" value="ECO:0007669"/>
    <property type="project" value="UniProtKB-UniRule"/>
</dbReference>
<feature type="binding site" evidence="13">
    <location>
        <position position="771"/>
    </location>
    <ligand>
        <name>substrate</name>
    </ligand>
</feature>
<dbReference type="Gene3D" id="1.20.80.30">
    <property type="match status" value="1"/>
</dbReference>
<dbReference type="EMBL" id="CADCUV010000036">
    <property type="protein sequence ID" value="CAA9393902.1"/>
    <property type="molecule type" value="Genomic_DNA"/>
</dbReference>
<reference evidence="18" key="1">
    <citation type="submission" date="2020-02" db="EMBL/GenBank/DDBJ databases">
        <authorList>
            <person name="Meier V. D."/>
        </authorList>
    </citation>
    <scope>NUCLEOTIDE SEQUENCE</scope>
    <source>
        <strain evidence="18">AVDCRST_MAG22</strain>
    </source>
</reference>
<dbReference type="InterPro" id="IPR018274">
    <property type="entry name" value="PEP_util_AS"/>
</dbReference>
<feature type="domain" description="Pyruvate phosphate dikinase AMP/ATP-binding" evidence="16">
    <location>
        <begin position="306"/>
        <end position="357"/>
    </location>
</feature>
<feature type="domain" description="Pyruvate phosphate dikinase AMP/ATP-binding" evidence="16">
    <location>
        <begin position="21"/>
        <end position="64"/>
    </location>
</feature>
<dbReference type="GO" id="GO:0046872">
    <property type="term" value="F:metal ion binding"/>
    <property type="evidence" value="ECO:0007669"/>
    <property type="project" value="UniProtKB-UniRule"/>
</dbReference>
<comment type="similarity">
    <text evidence="2 11">Belongs to the PEP-utilizing enzyme family.</text>
</comment>
<dbReference type="PROSITE" id="PS00370">
    <property type="entry name" value="PEP_ENZYMES_PHOS_SITE"/>
    <property type="match status" value="1"/>
</dbReference>
<feature type="domain" description="PEP-utilising enzyme mobile" evidence="15">
    <location>
        <begin position="422"/>
        <end position="503"/>
    </location>
</feature>
<feature type="binding site" evidence="13">
    <location>
        <position position="747"/>
    </location>
    <ligand>
        <name>substrate</name>
    </ligand>
</feature>
<evidence type="ECO:0000259" key="15">
    <source>
        <dbReference type="Pfam" id="PF00391"/>
    </source>
</evidence>
<dbReference type="InterPro" id="IPR010121">
    <property type="entry name" value="Pyruvate_phosphate_dikinase"/>
</dbReference>
<feature type="active site" description="Tele-phosphohistidine intermediate" evidence="12">
    <location>
        <position position="455"/>
    </location>
</feature>
<feature type="binding site" evidence="13">
    <location>
        <position position="561"/>
    </location>
    <ligand>
        <name>substrate</name>
    </ligand>
</feature>
<dbReference type="SUPFAM" id="SSF52009">
    <property type="entry name" value="Phosphohistidine domain"/>
    <property type="match status" value="1"/>
</dbReference>
<feature type="binding site" evidence="13">
    <location>
        <position position="770"/>
    </location>
    <ligand>
        <name>substrate</name>
    </ligand>
</feature>
<evidence type="ECO:0000256" key="11">
    <source>
        <dbReference type="PIRNR" id="PIRNR000853"/>
    </source>
</evidence>
<accession>A0A6J4NPP8</accession>
<feature type="binding site" evidence="13">
    <location>
        <position position="768"/>
    </location>
    <ligand>
        <name>substrate</name>
    </ligand>
</feature>
<keyword evidence="8 18" id="KW-0418">Kinase</keyword>
<keyword evidence="10 14" id="KW-0460">Magnesium</keyword>
<comment type="catalytic activity">
    <reaction evidence="11">
        <text>pyruvate + phosphate + ATP = phosphoenolpyruvate + AMP + diphosphate + H(+)</text>
        <dbReference type="Rhea" id="RHEA:10756"/>
        <dbReference type="ChEBI" id="CHEBI:15361"/>
        <dbReference type="ChEBI" id="CHEBI:15378"/>
        <dbReference type="ChEBI" id="CHEBI:30616"/>
        <dbReference type="ChEBI" id="CHEBI:33019"/>
        <dbReference type="ChEBI" id="CHEBI:43474"/>
        <dbReference type="ChEBI" id="CHEBI:58702"/>
        <dbReference type="ChEBI" id="CHEBI:456215"/>
        <dbReference type="EC" id="2.7.9.1"/>
    </reaction>
</comment>
<dbReference type="EC" id="2.7.9.1" evidence="3 11"/>
<evidence type="ECO:0000256" key="14">
    <source>
        <dbReference type="PIRSR" id="PIRSR000853-3"/>
    </source>
</evidence>
<evidence type="ECO:0000256" key="10">
    <source>
        <dbReference type="ARBA" id="ARBA00022842"/>
    </source>
</evidence>
<feature type="active site" description="Proton donor" evidence="12">
    <location>
        <position position="834"/>
    </location>
</feature>
<dbReference type="PANTHER" id="PTHR22931">
    <property type="entry name" value="PHOSPHOENOLPYRUVATE DIKINASE-RELATED"/>
    <property type="match status" value="1"/>
</dbReference>
<proteinExistence type="inferred from homology"/>
<evidence type="ECO:0000256" key="7">
    <source>
        <dbReference type="ARBA" id="ARBA00022741"/>
    </source>
</evidence>
<keyword evidence="7" id="KW-0547">Nucleotide-binding</keyword>
<dbReference type="Gene3D" id="3.50.30.10">
    <property type="entry name" value="Phosphohistidine domain"/>
    <property type="match status" value="1"/>
</dbReference>
<dbReference type="Pfam" id="PF01326">
    <property type="entry name" value="PPDK_N"/>
    <property type="match status" value="3"/>
</dbReference>
<sequence length="877" mass="94336">MTVTDNVFVYEFSEGSGASNELLGGKGAGLAAMSGLGLPVPPGFTITTEACRAYMEAGDLPGEVAGQVGEHLGKLEESIGKRLGETRDPLLVSVRSGAAVSMPGMMDTVLNLGLNDAAVEGFAGSTGDERFAYDSYRRFIQMFGDVVLKVEHEKFEAALEVLKEERGAEDDTGLSAGDLKGLIQDYKKIVEDETGGQFPQEPREQLDLAIRAVFDSWNNPRAISYRKEFGLPDDLGTAVTVQGMVFGNMGETSATGVVFTRDPSTGEQGLFGEFLMNAQGEDVVAGIRTPRPIAEMEEFLPHAFGELLETMQRLENEYRDMQDIEFTVERDKLFMLQTRSGKRTAIAALKIAREMADEGIISREEAVMRIDPRQLNQVLHPYIDPEADLEVLAEGLPASPGAATGKIVFTADEAAERGGAGESVILVRKETTPDDVHGMVCARGTLTALGGMTSHAAVVARGMGIPAVTGCKALKIDPVARELGIDGKTFGVDDSITIEGSTGRVVEGEAPLVDAETSEDFEQVLAWADEFRTLGVRANADTPKDAEKARQLGAGGIGLCRTEHMFMEDGRLEIVREMILSDTEEATAQALASLAPLQRGDFEGIFRAMDGLPVTIRLLDPPLHEFLPNSLELYGRLAELDDGDSEEASEIRRQLRVVESLEEANPMLGLRGCRLGIVRPGLYRMQVRAIAEAAKAVKEEGHDPIAEIMVPLVGFRPELAKIREEISAVVEEVLGPEAPVRIGTMIELPRACAVADKIAGEADFFSFGTNDLTQTTCGLSRDDAEGAFLAQYLEGGILSRNPFETIDVDGVGRLVSMACAKGREANPGLKLGICGEHGGDPESIKFFHETGLDYVSCSPYRVPVARLAAAQADLDLA</sequence>
<keyword evidence="6 14" id="KW-0479">Metal-binding</keyword>
<dbReference type="NCBIfam" id="NF004531">
    <property type="entry name" value="PRK05878.1"/>
    <property type="match status" value="1"/>
</dbReference>
<evidence type="ECO:0000256" key="13">
    <source>
        <dbReference type="PIRSR" id="PIRSR000853-2"/>
    </source>
</evidence>
<feature type="binding site" evidence="13">
    <location>
        <position position="769"/>
    </location>
    <ligand>
        <name>substrate</name>
    </ligand>
</feature>
<dbReference type="SUPFAM" id="SSF51621">
    <property type="entry name" value="Phosphoenolpyruvate/pyruvate domain"/>
    <property type="match status" value="1"/>
</dbReference>
<dbReference type="PIRSF" id="PIRSF000853">
    <property type="entry name" value="PPDK"/>
    <property type="match status" value="1"/>
</dbReference>
<protein>
    <recommendedName>
        <fullName evidence="4 11">Pyruvate, phosphate dikinase</fullName>
        <ecNumber evidence="3 11">2.7.9.1</ecNumber>
    </recommendedName>
</protein>
<dbReference type="InterPro" id="IPR008279">
    <property type="entry name" value="PEP-util_enz_mobile_dom"/>
</dbReference>
<evidence type="ECO:0000256" key="8">
    <source>
        <dbReference type="ARBA" id="ARBA00022777"/>
    </source>
</evidence>
<dbReference type="InterPro" id="IPR013815">
    <property type="entry name" value="ATP_grasp_subdomain_1"/>
</dbReference>
<keyword evidence="18" id="KW-0670">Pyruvate</keyword>
<name>A0A6J4NPP8_9ACTN</name>
<dbReference type="Gene3D" id="1.10.189.10">
    <property type="entry name" value="Pyruvate Phosphate Dikinase, domain 2"/>
    <property type="match status" value="1"/>
</dbReference>
<dbReference type="GO" id="GO:0050242">
    <property type="term" value="F:pyruvate, phosphate dikinase activity"/>
    <property type="evidence" value="ECO:0007669"/>
    <property type="project" value="UniProtKB-UniRule"/>
</dbReference>
<dbReference type="Gene3D" id="3.20.20.60">
    <property type="entry name" value="Phosphoenolpyruvate-binding domains"/>
    <property type="match status" value="1"/>
</dbReference>
<evidence type="ECO:0000256" key="2">
    <source>
        <dbReference type="ARBA" id="ARBA00007837"/>
    </source>
</evidence>
<evidence type="ECO:0000259" key="16">
    <source>
        <dbReference type="Pfam" id="PF01326"/>
    </source>
</evidence>
<gene>
    <name evidence="18" type="ORF">AVDCRST_MAG22-793</name>
</gene>
<comment type="cofactor">
    <cofactor evidence="1 11 14">
        <name>Mg(2+)</name>
        <dbReference type="ChEBI" id="CHEBI:18420"/>
    </cofactor>
</comment>
<keyword evidence="9" id="KW-0067">ATP-binding</keyword>
<evidence type="ECO:0000313" key="18">
    <source>
        <dbReference type="EMBL" id="CAA9393902.1"/>
    </source>
</evidence>
<feature type="binding site" evidence="14">
    <location>
        <position position="771"/>
    </location>
    <ligand>
        <name>Mg(2+)</name>
        <dbReference type="ChEBI" id="CHEBI:18420"/>
    </ligand>
</feature>